<evidence type="ECO:0000256" key="7">
    <source>
        <dbReference type="PROSITE-ProRule" id="PRU10141"/>
    </source>
</evidence>
<dbReference type="PANTHER" id="PTHR43671">
    <property type="entry name" value="SERINE/THREONINE-PROTEIN KINASE NEK"/>
    <property type="match status" value="1"/>
</dbReference>
<dbReference type="PROSITE" id="PS00108">
    <property type="entry name" value="PROTEIN_KINASE_ST"/>
    <property type="match status" value="1"/>
</dbReference>
<dbReference type="InterPro" id="IPR050660">
    <property type="entry name" value="NEK_Ser/Thr_kinase"/>
</dbReference>
<evidence type="ECO:0000256" key="4">
    <source>
        <dbReference type="ARBA" id="ARBA00022741"/>
    </source>
</evidence>
<dbReference type="RefSeq" id="WP_129349185.1">
    <property type="nucleotide sequence ID" value="NZ_CP012670.1"/>
</dbReference>
<evidence type="ECO:0000259" key="9">
    <source>
        <dbReference type="PROSITE" id="PS50965"/>
    </source>
</evidence>
<dbReference type="PROSITE" id="PS50965">
    <property type="entry name" value="NERD"/>
    <property type="match status" value="1"/>
</dbReference>
<dbReference type="Gene3D" id="1.10.510.10">
    <property type="entry name" value="Transferase(Phosphotransferase) domain 1"/>
    <property type="match status" value="2"/>
</dbReference>
<dbReference type="Gene3D" id="3.30.200.20">
    <property type="entry name" value="Phosphorylase Kinase, domain 1"/>
    <property type="match status" value="1"/>
</dbReference>
<keyword evidence="4 7" id="KW-0547">Nucleotide-binding</keyword>
<dbReference type="PROSITE" id="PS00107">
    <property type="entry name" value="PROTEIN_KINASE_ATP"/>
    <property type="match status" value="1"/>
</dbReference>
<keyword evidence="3" id="KW-0808">Transferase</keyword>
<reference evidence="10 11" key="1">
    <citation type="submission" date="2015-09" db="EMBL/GenBank/DDBJ databases">
        <title>Sorangium comparison.</title>
        <authorList>
            <person name="Zaburannyi N."/>
            <person name="Bunk B."/>
            <person name="Overmann J."/>
            <person name="Mueller R."/>
        </authorList>
    </citation>
    <scope>NUCLEOTIDE SEQUENCE [LARGE SCALE GENOMIC DNA]</scope>
    <source>
        <strain evidence="10 11">So ceGT47</strain>
    </source>
</reference>
<dbReference type="InterPro" id="IPR011009">
    <property type="entry name" value="Kinase-like_dom_sf"/>
</dbReference>
<dbReference type="OrthoDB" id="9779541at2"/>
<dbReference type="InterPro" id="IPR008271">
    <property type="entry name" value="Ser/Thr_kinase_AS"/>
</dbReference>
<dbReference type="InterPro" id="IPR000719">
    <property type="entry name" value="Prot_kinase_dom"/>
</dbReference>
<name>A0A4P2Q3A6_SORCE</name>
<evidence type="ECO:0000256" key="2">
    <source>
        <dbReference type="ARBA" id="ARBA00012513"/>
    </source>
</evidence>
<dbReference type="Pfam" id="PF08378">
    <property type="entry name" value="NERD"/>
    <property type="match status" value="1"/>
</dbReference>
<dbReference type="NCBIfam" id="NF047741">
    <property type="entry name" value="antiphage_MADS6"/>
    <property type="match status" value="1"/>
</dbReference>
<dbReference type="Pfam" id="PF00069">
    <property type="entry name" value="Pkinase"/>
    <property type="match status" value="3"/>
</dbReference>
<protein>
    <recommendedName>
        <fullName evidence="2">non-specific serine/threonine protein kinase</fullName>
        <ecNumber evidence="2">2.7.11.1</ecNumber>
    </recommendedName>
</protein>
<evidence type="ECO:0000256" key="1">
    <source>
        <dbReference type="ARBA" id="ARBA00010886"/>
    </source>
</evidence>
<evidence type="ECO:0000259" key="8">
    <source>
        <dbReference type="PROSITE" id="PS50011"/>
    </source>
</evidence>
<feature type="domain" description="NERD" evidence="9">
    <location>
        <begin position="13"/>
        <end position="120"/>
    </location>
</feature>
<evidence type="ECO:0000256" key="6">
    <source>
        <dbReference type="ARBA" id="ARBA00022840"/>
    </source>
</evidence>
<dbReference type="CDD" id="cd14014">
    <property type="entry name" value="STKc_PknB_like"/>
    <property type="match status" value="1"/>
</dbReference>
<dbReference type="SMART" id="SM00220">
    <property type="entry name" value="S_TKc"/>
    <property type="match status" value="2"/>
</dbReference>
<dbReference type="GO" id="GO:0004674">
    <property type="term" value="F:protein serine/threonine kinase activity"/>
    <property type="evidence" value="ECO:0007669"/>
    <property type="project" value="UniProtKB-KW"/>
</dbReference>
<evidence type="ECO:0000313" key="10">
    <source>
        <dbReference type="EMBL" id="AUX23769.1"/>
    </source>
</evidence>
<dbReference type="PANTHER" id="PTHR43671:SF13">
    <property type="entry name" value="SERINE_THREONINE-PROTEIN KINASE NEK2"/>
    <property type="match status" value="1"/>
</dbReference>
<proteinExistence type="inferred from homology"/>
<feature type="binding site" evidence="7">
    <location>
        <position position="519"/>
    </location>
    <ligand>
        <name>ATP</name>
        <dbReference type="ChEBI" id="CHEBI:30616"/>
    </ligand>
</feature>
<dbReference type="SUPFAM" id="SSF56112">
    <property type="entry name" value="Protein kinase-like (PK-like)"/>
    <property type="match status" value="2"/>
</dbReference>
<feature type="domain" description="Protein kinase" evidence="8">
    <location>
        <begin position="490"/>
        <end position="770"/>
    </location>
</feature>
<organism evidence="10 11">
    <name type="scientific">Sorangium cellulosum</name>
    <name type="common">Polyangium cellulosum</name>
    <dbReference type="NCBI Taxonomy" id="56"/>
    <lineage>
        <taxon>Bacteria</taxon>
        <taxon>Pseudomonadati</taxon>
        <taxon>Myxococcota</taxon>
        <taxon>Polyangia</taxon>
        <taxon>Polyangiales</taxon>
        <taxon>Polyangiaceae</taxon>
        <taxon>Sorangium</taxon>
    </lineage>
</organism>
<dbReference type="Proteomes" id="UP000295781">
    <property type="component" value="Chromosome"/>
</dbReference>
<dbReference type="EMBL" id="CP012670">
    <property type="protein sequence ID" value="AUX23769.1"/>
    <property type="molecule type" value="Genomic_DNA"/>
</dbReference>
<sequence>MARLIPTPTSGGLVGPFERLVLETLLAQLPDSYGVAPNFQLKPRNHDALEFDFLVLAPHALYVLEAKEWYGRLTGDDTEWLLNQKPRKPAIWLTNTKCKVLKTELGALGSEVRIPPLLVIPDGTQNHLGGNWGSSVRSLTGTIAYLLDPSKVPNAKDIRKYHAAIEQLLQGKWGARQRQKRRRLGSYEITETLFADERAGEYLARHALLADDPTTYRIRTFRLDQNLPNDALEKQRAVILRPTEAVAKIGPHPNLLRVLQFEFLEEDSEFFEVTEWSDFGTLHGYLKNQERDRLTLRERLGIAQGVAAALETVHAHGIVHRNVCPETILVGFDRRPRLTDFDRAYVESKHTVLAQTEGRARNPAYVPPELADITDYDFDHTSDMYSFGVLLYELLLDEVPFPDAKAAKAARGVPPVLPSARRPELQPRLDALLTSLLRVDDFHARPSAAEALAALRETLGTTTGAPAKDPAPATPPRASFEVESLLDGVWRIDDVLGVGGFSKVFKVYNLDHQKTYAMKILLKAEDIDLLRNEFNRIARLLPTHPNIAKTEWLGRLSDNTPFLISELVDGETLAAYCDGRKRLPWTDIQAIGLELLDALAAMHPDPEELERIRAVMRERSLTEDEVDTFYAAQERAETGIFHRDIKPANIMLEMPSHRPKLIDFNIAAQASEATGQAGTPRYWAPDRGIPKWKPDADLFSLGVVLYELVTHRHPYAKDQPGNGDPYDPRDIATEIRLSDELAAFLLKAVQPSGGDRFQTAREMKAALQAITSHVAPAPPASVPSGQFPGLSDVTPEEAQRPNYNPYVARLLTLYSQARRSNAGTRGLDDIARFTYVNTRLDDKLAPAIVAGRFRLLLVTGNAGDGKTAFLQQVEALFERNGANIERLSTRNGSRWTYEGVEYETNYDGSQDEGHHDNDAVLVRFFEPFAGHAMAGLDGAKARLIAINEGRLLDFLTNRAHEARFGGLRRFVMRALHGELAEDRALLVNLNLRAVTAGGTSSLVERQLLAMLRPEIWAPCDGCAHRDRCPIRHNADTLRDDASGAATRERVRRLFEVVHLRRQAHVTMRDLRSALSYLLLRDQSCDDIDRLLKRTDTSTLDDLTRLYYPDAFADRDAETGRGVVGAAGLAPQAGAGHARGASGEERAVDRLVRRLREADIGLPNMPALDRRLAHDPRAAVPWMTFERRSAEAWNALMTLTRSTPGPADDIALGDLLVARRRLIARWRRWAYFERRDDGWRAMVPYRATGLLERITAPASDDDFQAACGELRDKVVHAISRAEGVQSEALCQRYLALKITHVKDAPVRSYRLFPKESFRVEVTRAPTLAEYLEYAPDAIELVSEGGKGAARLRISLDLLEMLELIGSGYRPTANDLAGLFVNLLIFRNELLTTTFDRVLVTADDRDFYEISAEGRSDGIRLRLARHARPDEAQEGRTP</sequence>
<evidence type="ECO:0000256" key="3">
    <source>
        <dbReference type="ARBA" id="ARBA00022679"/>
    </source>
</evidence>
<accession>A0A4P2Q3A6</accession>
<feature type="domain" description="Protein kinase" evidence="8">
    <location>
        <begin position="162"/>
        <end position="459"/>
    </location>
</feature>
<dbReference type="InterPro" id="IPR011528">
    <property type="entry name" value="NERD"/>
</dbReference>
<evidence type="ECO:0000313" key="11">
    <source>
        <dbReference type="Proteomes" id="UP000295781"/>
    </source>
</evidence>
<dbReference type="InterPro" id="IPR017441">
    <property type="entry name" value="Protein_kinase_ATP_BS"/>
</dbReference>
<evidence type="ECO:0000256" key="5">
    <source>
        <dbReference type="ARBA" id="ARBA00022777"/>
    </source>
</evidence>
<dbReference type="EC" id="2.7.11.1" evidence="2"/>
<dbReference type="GO" id="GO:0005524">
    <property type="term" value="F:ATP binding"/>
    <property type="evidence" value="ECO:0007669"/>
    <property type="project" value="UniProtKB-UniRule"/>
</dbReference>
<gene>
    <name evidence="10" type="ORF">SOCEGT47_042990</name>
</gene>
<dbReference type="PROSITE" id="PS50011">
    <property type="entry name" value="PROTEIN_KINASE_DOM"/>
    <property type="match status" value="2"/>
</dbReference>
<keyword evidence="6 7" id="KW-0067">ATP-binding</keyword>
<keyword evidence="5" id="KW-0418">Kinase</keyword>
<comment type="similarity">
    <text evidence="1">Belongs to the protein kinase superfamily. NEK Ser/Thr protein kinase family. NIMA subfamily.</text>
</comment>